<dbReference type="Gene3D" id="1.25.10.10">
    <property type="entry name" value="Leucine-rich Repeat Variant"/>
    <property type="match status" value="1"/>
</dbReference>
<dbReference type="PANTHER" id="PTHR21704:SF18">
    <property type="entry name" value="NIPPED-B-LIKE PROTEIN"/>
    <property type="match status" value="1"/>
</dbReference>
<dbReference type="PANTHER" id="PTHR21704">
    <property type="entry name" value="NIPPED-B-LIKE PROTEIN DELANGIN SCC2-RELATED"/>
    <property type="match status" value="1"/>
</dbReference>
<comment type="caution">
    <text evidence="1">The sequence shown here is derived from an EMBL/GenBank/DDBJ whole genome shotgun (WGS) entry which is preliminary data.</text>
</comment>
<gene>
    <name evidence="1" type="primary">SCC2_2</name>
    <name evidence="1" type="ORF">PGTUg99_014662</name>
</gene>
<dbReference type="SUPFAM" id="SSF48371">
    <property type="entry name" value="ARM repeat"/>
    <property type="match status" value="1"/>
</dbReference>
<protein>
    <submittedName>
        <fullName evidence="1">Sister chromatid cohesion protein 2</fullName>
    </submittedName>
</protein>
<dbReference type="GO" id="GO:1990414">
    <property type="term" value="P:replication-born double-strand break repair via sister chromatid exchange"/>
    <property type="evidence" value="ECO:0007669"/>
    <property type="project" value="TreeGrafter"/>
</dbReference>
<dbReference type="InterPro" id="IPR033031">
    <property type="entry name" value="Scc2/Nipped-B"/>
</dbReference>
<name>A0A5B0NGD2_PUCGR</name>
<dbReference type="GO" id="GO:0003682">
    <property type="term" value="F:chromatin binding"/>
    <property type="evidence" value="ECO:0007669"/>
    <property type="project" value="TreeGrafter"/>
</dbReference>
<dbReference type="GO" id="GO:0071169">
    <property type="term" value="P:establishment of protein localization to chromatin"/>
    <property type="evidence" value="ECO:0007669"/>
    <property type="project" value="TreeGrafter"/>
</dbReference>
<evidence type="ECO:0000313" key="1">
    <source>
        <dbReference type="EMBL" id="KAA1087833.1"/>
    </source>
</evidence>
<dbReference type="GO" id="GO:0140588">
    <property type="term" value="P:chromatin looping"/>
    <property type="evidence" value="ECO:0007669"/>
    <property type="project" value="InterPro"/>
</dbReference>
<dbReference type="AlphaFoldDB" id="A0A5B0NGD2"/>
<dbReference type="Proteomes" id="UP000325313">
    <property type="component" value="Unassembled WGS sequence"/>
</dbReference>
<organism evidence="1 2">
    <name type="scientific">Puccinia graminis f. sp. tritici</name>
    <dbReference type="NCBI Taxonomy" id="56615"/>
    <lineage>
        <taxon>Eukaryota</taxon>
        <taxon>Fungi</taxon>
        <taxon>Dikarya</taxon>
        <taxon>Basidiomycota</taxon>
        <taxon>Pucciniomycotina</taxon>
        <taxon>Pucciniomycetes</taxon>
        <taxon>Pucciniales</taxon>
        <taxon>Pucciniaceae</taxon>
        <taxon>Puccinia</taxon>
    </lineage>
</organism>
<dbReference type="GO" id="GO:0010468">
    <property type="term" value="P:regulation of gene expression"/>
    <property type="evidence" value="ECO:0007669"/>
    <property type="project" value="InterPro"/>
</dbReference>
<sequence>MHDSSPAVRDATVELIGKYVVDRPDLAVAFLPQISARIADKGVSVRKRVIKLLKAIYLILDQDEWIDLKVDISHRLISRIYDEETSMKVLAMNALDELWFNQSTGDTFNFSLTSSILMKVAAAYKELPSPVESVMKFITKQYAKQSDASRQKFDQRCKLIVEHLIDQLMDVAPARDQAFVRLAIYHLPRDIFLLDLLFPERSRVHSNDLHIDVRFSEAARAKQSADAAALPEGRDYSKSSCGLAQCYPS</sequence>
<dbReference type="InterPro" id="IPR026003">
    <property type="entry name" value="Cohesin_HEAT"/>
</dbReference>
<dbReference type="EMBL" id="VDEP01000409">
    <property type="protein sequence ID" value="KAA1087833.1"/>
    <property type="molecule type" value="Genomic_DNA"/>
</dbReference>
<dbReference type="Pfam" id="PF12765">
    <property type="entry name" value="Cohesin_HEAT"/>
    <property type="match status" value="2"/>
</dbReference>
<evidence type="ECO:0000313" key="2">
    <source>
        <dbReference type="Proteomes" id="UP000325313"/>
    </source>
</evidence>
<dbReference type="GO" id="GO:0061775">
    <property type="term" value="F:cohesin loader activity"/>
    <property type="evidence" value="ECO:0007669"/>
    <property type="project" value="InterPro"/>
</dbReference>
<reference evidence="1 2" key="1">
    <citation type="submission" date="2019-05" db="EMBL/GenBank/DDBJ databases">
        <title>Emergence of the Ug99 lineage of the wheat stem rust pathogen through somatic hybridization.</title>
        <authorList>
            <person name="Li F."/>
            <person name="Upadhyaya N.M."/>
            <person name="Sperschneider J."/>
            <person name="Matny O."/>
            <person name="Nguyen-Phuc H."/>
            <person name="Mago R."/>
            <person name="Raley C."/>
            <person name="Miller M.E."/>
            <person name="Silverstein K.A.T."/>
            <person name="Henningsen E."/>
            <person name="Hirsch C.D."/>
            <person name="Visser B."/>
            <person name="Pretorius Z.A."/>
            <person name="Steffenson B.J."/>
            <person name="Schwessinger B."/>
            <person name="Dodds P.N."/>
            <person name="Figueroa M."/>
        </authorList>
    </citation>
    <scope>NUCLEOTIDE SEQUENCE [LARGE SCALE GENOMIC DNA]</scope>
    <source>
        <strain evidence="1 2">Ug99</strain>
    </source>
</reference>
<dbReference type="GO" id="GO:0090694">
    <property type="term" value="C:Scc2-Scc4 cohesin loading complex"/>
    <property type="evidence" value="ECO:0007669"/>
    <property type="project" value="TreeGrafter"/>
</dbReference>
<proteinExistence type="predicted"/>
<dbReference type="GO" id="GO:0034087">
    <property type="term" value="P:establishment of mitotic sister chromatid cohesion"/>
    <property type="evidence" value="ECO:0007669"/>
    <property type="project" value="TreeGrafter"/>
</dbReference>
<dbReference type="InterPro" id="IPR011989">
    <property type="entry name" value="ARM-like"/>
</dbReference>
<dbReference type="InterPro" id="IPR016024">
    <property type="entry name" value="ARM-type_fold"/>
</dbReference>
<accession>A0A5B0NGD2</accession>